<gene>
    <name evidence="3" type="ORF">B0T21DRAFT_378192</name>
</gene>
<feature type="compositionally biased region" description="Basic and acidic residues" evidence="1">
    <location>
        <begin position="509"/>
        <end position="518"/>
    </location>
</feature>
<feature type="transmembrane region" description="Helical" evidence="2">
    <location>
        <begin position="232"/>
        <end position="258"/>
    </location>
</feature>
<evidence type="ECO:0000313" key="3">
    <source>
        <dbReference type="EMBL" id="KAK0702885.1"/>
    </source>
</evidence>
<feature type="transmembrane region" description="Helical" evidence="2">
    <location>
        <begin position="49"/>
        <end position="68"/>
    </location>
</feature>
<feature type="transmembrane region" description="Helical" evidence="2">
    <location>
        <begin position="154"/>
        <end position="175"/>
    </location>
</feature>
<feature type="transmembrane region" description="Helical" evidence="2">
    <location>
        <begin position="187"/>
        <end position="209"/>
    </location>
</feature>
<comment type="caution">
    <text evidence="3">The sequence shown here is derived from an EMBL/GenBank/DDBJ whole genome shotgun (WGS) entry which is preliminary data.</text>
</comment>
<keyword evidence="4" id="KW-1185">Reference proteome</keyword>
<feature type="compositionally biased region" description="Pro residues" evidence="1">
    <location>
        <begin position="315"/>
        <end position="327"/>
    </location>
</feature>
<feature type="compositionally biased region" description="Low complexity" evidence="1">
    <location>
        <begin position="495"/>
        <end position="507"/>
    </location>
</feature>
<accession>A0AA39ZSR8</accession>
<feature type="compositionally biased region" description="Low complexity" evidence="1">
    <location>
        <begin position="328"/>
        <end position="337"/>
    </location>
</feature>
<feature type="transmembrane region" description="Helical" evidence="2">
    <location>
        <begin position="80"/>
        <end position="99"/>
    </location>
</feature>
<evidence type="ECO:0000256" key="1">
    <source>
        <dbReference type="SAM" id="MobiDB-lite"/>
    </source>
</evidence>
<evidence type="ECO:0000256" key="2">
    <source>
        <dbReference type="SAM" id="Phobius"/>
    </source>
</evidence>
<keyword evidence="2" id="KW-0812">Transmembrane</keyword>
<dbReference type="EMBL" id="JAUKTV010000023">
    <property type="protein sequence ID" value="KAK0702885.1"/>
    <property type="molecule type" value="Genomic_DNA"/>
</dbReference>
<reference evidence="3" key="1">
    <citation type="submission" date="2023-06" db="EMBL/GenBank/DDBJ databases">
        <title>Genome-scale phylogeny and comparative genomics of the fungal order Sordariales.</title>
        <authorList>
            <consortium name="Lawrence Berkeley National Laboratory"/>
            <person name="Hensen N."/>
            <person name="Bonometti L."/>
            <person name="Westerberg I."/>
            <person name="Brannstrom I.O."/>
            <person name="Guillou S."/>
            <person name="Cros-Aarteil S."/>
            <person name="Calhoun S."/>
            <person name="Haridas S."/>
            <person name="Kuo A."/>
            <person name="Mondo S."/>
            <person name="Pangilinan J."/>
            <person name="Riley R."/>
            <person name="Labutti K."/>
            <person name="Andreopoulos B."/>
            <person name="Lipzen A."/>
            <person name="Chen C."/>
            <person name="Yanf M."/>
            <person name="Daum C."/>
            <person name="Ng V."/>
            <person name="Clum A."/>
            <person name="Steindorff A."/>
            <person name="Ohm R."/>
            <person name="Martin F."/>
            <person name="Silar P."/>
            <person name="Natvig D."/>
            <person name="Lalanne C."/>
            <person name="Gautier V."/>
            <person name="Ament-Velasquez S.L."/>
            <person name="Kruys A."/>
            <person name="Hutchinson M.I."/>
            <person name="Powell A.J."/>
            <person name="Barry K."/>
            <person name="Miller A.N."/>
            <person name="Grigoriev I.V."/>
            <person name="Debuchy R."/>
            <person name="Gladieux P."/>
            <person name="Thoren M.H."/>
            <person name="Johannesson H."/>
        </authorList>
    </citation>
    <scope>NUCLEOTIDE SEQUENCE</scope>
    <source>
        <strain evidence="3">CBS 540.89</strain>
    </source>
</reference>
<feature type="compositionally biased region" description="Polar residues" evidence="1">
    <location>
        <begin position="480"/>
        <end position="489"/>
    </location>
</feature>
<keyword evidence="2" id="KW-1133">Transmembrane helix</keyword>
<protein>
    <submittedName>
        <fullName evidence="3">Uncharacterized protein</fullName>
    </submittedName>
</protein>
<evidence type="ECO:0000313" key="4">
    <source>
        <dbReference type="Proteomes" id="UP001172159"/>
    </source>
</evidence>
<organism evidence="3 4">
    <name type="scientific">Apiosordaria backusii</name>
    <dbReference type="NCBI Taxonomy" id="314023"/>
    <lineage>
        <taxon>Eukaryota</taxon>
        <taxon>Fungi</taxon>
        <taxon>Dikarya</taxon>
        <taxon>Ascomycota</taxon>
        <taxon>Pezizomycotina</taxon>
        <taxon>Sordariomycetes</taxon>
        <taxon>Sordariomycetidae</taxon>
        <taxon>Sordariales</taxon>
        <taxon>Lasiosphaeriaceae</taxon>
        <taxon>Apiosordaria</taxon>
    </lineage>
</organism>
<dbReference type="AlphaFoldDB" id="A0AA39ZSR8"/>
<proteinExistence type="predicted"/>
<name>A0AA39ZSR8_9PEZI</name>
<sequence length="526" mass="58550">MLCQVVQVGLNIWMAADSGFGPIGRAERLRQAVYHIFHTARALQNIADILLFVTFVELGSGFVFCLNGAKKTPIRRYLRYTAFLWAVILLTLALMLLAIRTEADVTFYQWASAGAMRQGGVVDWQEWEQYQAYIAQARGPYVEKLARTSRLHNALNICLWVTSFPTLGFASYVLHKAKENIILKKAATLYLVSTVLTFCRLLVTMAIYISEYDSYTVLGVDSYIGYTDIETFILPLIEAFFNFVLMFIALTLLFALAIRKRRGLWSKSQMAWDAPNKLREITTSSGTPGYSDDGLQEYGFCLQPQQAGSSSLPAEPQPAYQPQPSSPTSPTTISPGQRQQASASVDPGPGQTPLPEQNHIRRRPLAPSILPSPTEPGSPSSATPSTSQEQHPLHDGGFMRRQRTIEELDAQKVLLLDGPLIHRLGRRGPDEEQEVADGFQMQNNHGAQPRRVEDVTGANFQQNQSHDPVAESDTVADGFQMQNQDSSELPSYAETGGETTTTRTGFGYLREKDDQDKRARGRARSF</sequence>
<feature type="compositionally biased region" description="Low complexity" evidence="1">
    <location>
        <begin position="371"/>
        <end position="387"/>
    </location>
</feature>
<keyword evidence="2" id="KW-0472">Membrane</keyword>
<feature type="region of interest" description="Disordered" evidence="1">
    <location>
        <begin position="457"/>
        <end position="526"/>
    </location>
</feature>
<feature type="region of interest" description="Disordered" evidence="1">
    <location>
        <begin position="306"/>
        <end position="394"/>
    </location>
</feature>
<dbReference type="Proteomes" id="UP001172159">
    <property type="component" value="Unassembled WGS sequence"/>
</dbReference>